<dbReference type="SMART" id="SM00633">
    <property type="entry name" value="Glyco_10"/>
    <property type="match status" value="1"/>
</dbReference>
<dbReference type="UniPathway" id="UPA00114"/>
<reference evidence="17 18" key="1">
    <citation type="submission" date="2018-05" db="EMBL/GenBank/DDBJ databases">
        <title>Genomic Encyclopedia of Type Strains, Phase III (KMG-III): the genomes of soil and plant-associated and newly described type strains.</title>
        <authorList>
            <person name="Whitman W."/>
        </authorList>
    </citation>
    <scope>NUCLEOTIDE SEQUENCE [LARGE SCALE GENOMIC DNA]</scope>
    <source>
        <strain evidence="17 18">CECT 5696</strain>
    </source>
</reference>
<dbReference type="GO" id="GO:0030246">
    <property type="term" value="F:carbohydrate binding"/>
    <property type="evidence" value="ECO:0007669"/>
    <property type="project" value="InterPro"/>
</dbReference>
<dbReference type="PANTHER" id="PTHR31490:SF90">
    <property type="entry name" value="ENDO-1,4-BETA-XYLANASE A"/>
    <property type="match status" value="1"/>
</dbReference>
<dbReference type="GO" id="GO:0045493">
    <property type="term" value="P:xylan catabolic process"/>
    <property type="evidence" value="ECO:0007669"/>
    <property type="project" value="UniProtKB-UniPathway"/>
</dbReference>
<dbReference type="SUPFAM" id="SSF49785">
    <property type="entry name" value="Galactose-binding domain-like"/>
    <property type="match status" value="3"/>
</dbReference>
<proteinExistence type="inferred from homology"/>
<keyword evidence="10 12" id="KW-0624">Polysaccharide degradation</keyword>
<dbReference type="PROSITE" id="PS00591">
    <property type="entry name" value="GH10_1"/>
    <property type="match status" value="1"/>
</dbReference>
<dbReference type="Pfam" id="PF02018">
    <property type="entry name" value="CBM_4_9"/>
    <property type="match status" value="3"/>
</dbReference>
<evidence type="ECO:0000256" key="6">
    <source>
        <dbReference type="ARBA" id="ARBA00022737"/>
    </source>
</evidence>
<dbReference type="Pfam" id="PF06452">
    <property type="entry name" value="CBM9_1"/>
    <property type="match status" value="1"/>
</dbReference>
<keyword evidence="18" id="KW-1185">Reference proteome</keyword>
<dbReference type="InterPro" id="IPR031158">
    <property type="entry name" value="GH10_AS"/>
</dbReference>
<comment type="caution">
    <text evidence="17">The sequence shown here is derived from an EMBL/GenBank/DDBJ whole genome shotgun (WGS) entry which is preliminary data.</text>
</comment>
<evidence type="ECO:0000256" key="11">
    <source>
        <dbReference type="PROSITE-ProRule" id="PRU10061"/>
    </source>
</evidence>
<evidence type="ECO:0000313" key="18">
    <source>
        <dbReference type="Proteomes" id="UP000246635"/>
    </source>
</evidence>
<keyword evidence="8 12" id="KW-0119">Carbohydrate metabolism</keyword>
<evidence type="ECO:0000256" key="9">
    <source>
        <dbReference type="ARBA" id="ARBA00023295"/>
    </source>
</evidence>
<name>A0A2V2YSI1_9BACL</name>
<keyword evidence="7 12" id="KW-0378">Hydrolase</keyword>
<feature type="chain" id="PRO_5038896035" description="Beta-xylanase" evidence="14">
    <location>
        <begin position="26"/>
        <end position="1294"/>
    </location>
</feature>
<dbReference type="InterPro" id="IPR001000">
    <property type="entry name" value="GH10_dom"/>
</dbReference>
<dbReference type="InterPro" id="IPR017853">
    <property type="entry name" value="GH"/>
</dbReference>
<dbReference type="Pfam" id="PF00395">
    <property type="entry name" value="SLH"/>
    <property type="match status" value="3"/>
</dbReference>
<evidence type="ECO:0000256" key="10">
    <source>
        <dbReference type="ARBA" id="ARBA00023326"/>
    </source>
</evidence>
<dbReference type="Pfam" id="PF00331">
    <property type="entry name" value="Glyco_hydro_10"/>
    <property type="match status" value="1"/>
</dbReference>
<dbReference type="PANTHER" id="PTHR31490">
    <property type="entry name" value="GLYCOSYL HYDROLASE"/>
    <property type="match status" value="1"/>
</dbReference>
<evidence type="ECO:0000256" key="5">
    <source>
        <dbReference type="ARBA" id="ARBA00022729"/>
    </source>
</evidence>
<keyword evidence="6" id="KW-0677">Repeat</keyword>
<feature type="active site" description="Nucleophile" evidence="11">
    <location>
        <position position="776"/>
    </location>
</feature>
<evidence type="ECO:0000259" key="16">
    <source>
        <dbReference type="PROSITE" id="PS51760"/>
    </source>
</evidence>
<feature type="domain" description="SLH" evidence="15">
    <location>
        <begin position="1098"/>
        <end position="1161"/>
    </location>
</feature>
<dbReference type="SUPFAM" id="SSF51445">
    <property type="entry name" value="(Trans)glycosidases"/>
    <property type="match status" value="1"/>
</dbReference>
<dbReference type="Gene3D" id="3.20.20.80">
    <property type="entry name" value="Glycosidases"/>
    <property type="match status" value="1"/>
</dbReference>
<dbReference type="Proteomes" id="UP000246635">
    <property type="component" value="Unassembled WGS sequence"/>
</dbReference>
<keyword evidence="5 14" id="KW-0732">Signal</keyword>
<dbReference type="InterPro" id="IPR008979">
    <property type="entry name" value="Galactose-bd-like_sf"/>
</dbReference>
<evidence type="ECO:0000256" key="8">
    <source>
        <dbReference type="ARBA" id="ARBA00023277"/>
    </source>
</evidence>
<feature type="domain" description="SLH" evidence="15">
    <location>
        <begin position="1163"/>
        <end position="1221"/>
    </location>
</feature>
<accession>A0A2V2YSI1</accession>
<protein>
    <recommendedName>
        <fullName evidence="12">Beta-xylanase</fullName>
        <ecNumber evidence="12">3.2.1.8</ecNumber>
    </recommendedName>
</protein>
<dbReference type="Gene3D" id="2.60.120.260">
    <property type="entry name" value="Galactose-binding domain-like"/>
    <property type="match status" value="3"/>
</dbReference>
<dbReference type="PROSITE" id="PS51760">
    <property type="entry name" value="GH10_2"/>
    <property type="match status" value="1"/>
</dbReference>
<dbReference type="EC" id="3.2.1.8" evidence="12"/>
<keyword evidence="4 17" id="KW-0858">Xylan degradation</keyword>
<dbReference type="RefSeq" id="WP_110044632.1">
    <property type="nucleotide sequence ID" value="NZ_CP054613.1"/>
</dbReference>
<dbReference type="PRINTS" id="PR00134">
    <property type="entry name" value="GLHYDRLASE10"/>
</dbReference>
<dbReference type="InterPro" id="IPR003305">
    <property type="entry name" value="CenC_carb-bd"/>
</dbReference>
<dbReference type="SUPFAM" id="SSF49344">
    <property type="entry name" value="CBD9-like"/>
    <property type="match status" value="1"/>
</dbReference>
<evidence type="ECO:0000256" key="3">
    <source>
        <dbReference type="ARBA" id="ARBA00007495"/>
    </source>
</evidence>
<dbReference type="InterPro" id="IPR001119">
    <property type="entry name" value="SLH_dom"/>
</dbReference>
<dbReference type="EMBL" id="QGTQ01000010">
    <property type="protein sequence ID" value="PWW01129.1"/>
    <property type="molecule type" value="Genomic_DNA"/>
</dbReference>
<evidence type="ECO:0000256" key="12">
    <source>
        <dbReference type="RuleBase" id="RU361174"/>
    </source>
</evidence>
<organism evidence="17 18">
    <name type="scientific">Paenibacillus cellulosilyticus</name>
    <dbReference type="NCBI Taxonomy" id="375489"/>
    <lineage>
        <taxon>Bacteria</taxon>
        <taxon>Bacillati</taxon>
        <taxon>Bacillota</taxon>
        <taxon>Bacilli</taxon>
        <taxon>Bacillales</taxon>
        <taxon>Paenibacillaceae</taxon>
        <taxon>Paenibacillus</taxon>
    </lineage>
</organism>
<evidence type="ECO:0000259" key="15">
    <source>
        <dbReference type="PROSITE" id="PS51272"/>
    </source>
</evidence>
<dbReference type="InterPro" id="IPR044846">
    <property type="entry name" value="GH10"/>
</dbReference>
<dbReference type="PROSITE" id="PS51272">
    <property type="entry name" value="SLH"/>
    <property type="match status" value="3"/>
</dbReference>
<feature type="compositionally biased region" description="Low complexity" evidence="13">
    <location>
        <begin position="1087"/>
        <end position="1096"/>
    </location>
</feature>
<dbReference type="InterPro" id="IPR010502">
    <property type="entry name" value="Carb-bd_dom_fam9"/>
</dbReference>
<dbReference type="GO" id="GO:0031176">
    <property type="term" value="F:endo-1,4-beta-xylanase activity"/>
    <property type="evidence" value="ECO:0007669"/>
    <property type="project" value="UniProtKB-EC"/>
</dbReference>
<feature type="domain" description="SLH" evidence="15">
    <location>
        <begin position="1230"/>
        <end position="1293"/>
    </location>
</feature>
<keyword evidence="9 12" id="KW-0326">Glycosidase</keyword>
<evidence type="ECO:0000256" key="13">
    <source>
        <dbReference type="SAM" id="MobiDB-lite"/>
    </source>
</evidence>
<gene>
    <name evidence="17" type="ORF">DFQ01_11018</name>
</gene>
<evidence type="ECO:0000256" key="4">
    <source>
        <dbReference type="ARBA" id="ARBA00022651"/>
    </source>
</evidence>
<evidence type="ECO:0000256" key="2">
    <source>
        <dbReference type="ARBA" id="ARBA00004851"/>
    </source>
</evidence>
<feature type="domain" description="GH10" evidence="16">
    <location>
        <begin position="515"/>
        <end position="852"/>
    </location>
</feature>
<evidence type="ECO:0000256" key="1">
    <source>
        <dbReference type="ARBA" id="ARBA00000681"/>
    </source>
</evidence>
<evidence type="ECO:0000256" key="14">
    <source>
        <dbReference type="SAM" id="SignalP"/>
    </source>
</evidence>
<feature type="region of interest" description="Disordered" evidence="13">
    <location>
        <begin position="1055"/>
        <end position="1102"/>
    </location>
</feature>
<sequence>MSRVFKKMISGVLAAALLIPSGWLATGVEQAAAAVDTITVYHEDFAADKGKATQAGSASLSQVTNKVFAGNDDGAALYVSNRVNNWDSADFKFADIGLENGKTYTVTATIYVDEGETIPEGATAALQTVDSYGNYAEAAMEAGQAVTLTKQFTVDTSADKALRINSNAAGKAVPYYIGDIVITTPNTSTSTTEQEVYHESFAADQGKATQAGSASLSQVTGKVFAGNDDGAALYVSNRVNNWDSADFKFADIGLENGKTYTVTASVYVDTDVTVPEGAAAALQTVDSYGNYAEAAMAAGQAVTLTKEFTVDTSADKALRINSNAAGKAVPYYIGDVRITEKVATDNETETPREAAKPFDTITFEDQTAGGFIGRAGTETLTVTDEDNHTANGAYALKVEGRTNTWHGPSLRVETFVDKGYEYKITAWVKLISPESSQLQLSTQVGSGSSANYVTLSAKTINAADGWVQYEGTYRYNNVGDEYLTIYIESSSNATASYYIDDISFASTGSGPVSIQTDIPSIKDVYENDFLIGNAITAEDLEGVRFDLLKKHNNVATAGNAMKPDALQPTKGNFTFDAADAMVDKVLAAGMKMHGHVLVWHQQSPAWLNTTEDEQGATVPLSRTEALANMQAHISGVMEHFGNKVISWDVVNEAMNDNPGNPADYKASLRQSPWYQAIGDDYVEQAFLAARAVLDAHPDWDIKLYYNDYNDDNQNKATAIYNMVKDINDRYAAAHNGKLLIDGIGMQAHYNINTNPDNVKLSLEKFISLGVEISITELDITAGSNYTLTDKQAVAQAYLYAQLMKLYHEHADSIARVTIWGMDDNTSWRASSNPLLFDKNLQAKPAYYGVIDPAQYLADHQPEATQANQANAAYGTPKIDGTIDSVWSKASELNVNRYQLAWQGASGVAKVLWDDKNLYVLVQVSNAELDHSSPNAWEQDSVEVFLDQNNAKTSSYQDDDGQYRVSYMNETTFNPSSIAAGFESATAISGTNYAIEMKIPLTAITPANGSEVGFDVQINDGKAGARQSVSAWNDTTGTGYMDTSVYGVLKFEGKGNSSTSSGTLTPAAPTTSATTDDNGDNAEEHSNTTDNSTSGGSQQAPAFTDIGSVPWATEAINRLAALGIINGVAASTFDPKALVKRSQLVLMLVRALELEPVTTGAAVFNDVPADRTDAGAIAAAVQAGLIQGSGDSFRPNDAMTREEAVVVLMRAYRYAADVLGLDIAEVKTDIIAKFKDGGQLSKWSADDISAAVGLGLVTGDPTGNFRPQGSITRAETAVLVDRMLVLLASQLDDQA</sequence>
<comment type="similarity">
    <text evidence="3 12">Belongs to the glycosyl hydrolase 10 (cellulase F) family.</text>
</comment>
<evidence type="ECO:0000313" key="17">
    <source>
        <dbReference type="EMBL" id="PWW01129.1"/>
    </source>
</evidence>
<comment type="pathway">
    <text evidence="2">Glycan degradation; xylan degradation.</text>
</comment>
<evidence type="ECO:0000256" key="7">
    <source>
        <dbReference type="ARBA" id="ARBA00022801"/>
    </source>
</evidence>
<dbReference type="Gene3D" id="2.60.40.1190">
    <property type="match status" value="1"/>
</dbReference>
<dbReference type="OrthoDB" id="9809277at2"/>
<feature type="signal peptide" evidence="14">
    <location>
        <begin position="1"/>
        <end position="25"/>
    </location>
</feature>
<comment type="catalytic activity">
    <reaction evidence="1 12">
        <text>Endohydrolysis of (1-&gt;4)-beta-D-xylosidic linkages in xylans.</text>
        <dbReference type="EC" id="3.2.1.8"/>
    </reaction>
</comment>
<dbReference type="CDD" id="cd00005">
    <property type="entry name" value="CBM9_like_1"/>
    <property type="match status" value="1"/>
</dbReference>
<feature type="compositionally biased region" description="Low complexity" evidence="13">
    <location>
        <begin position="1056"/>
        <end position="1074"/>
    </location>
</feature>